<sequence>MRGAIVFCCFLFFFGNGFAQLEVNILDDKALFMEGRDSVLVFQTEPKSLNGSYKRANYIHPLYSLDGFPITEDFPDDHLHHRGVFWAWHQLYIEDKRIGDGWEIRDFEWEVVNIAKEVGKNDLPKLKSIVYWKSPLVLDKNSKMMPLVKETNWITVYPKIDNYRIIDIKIKLLGLFEDMRIGGSEDEKGYGGFSSRIRLSEDIKFEDSKGIVIPENTPVQGKDWINILSRTKESNSRYGLVIIQSEKNPYFPNPWILREKNSMQNAIYPHPGARPVSLSNTEPTILQYRLVIHNGDLENSIISKLQHQFFGQTQ</sequence>
<dbReference type="Pfam" id="PF14100">
    <property type="entry name" value="DUF6807"/>
    <property type="match status" value="1"/>
</dbReference>
<evidence type="ECO:0000256" key="1">
    <source>
        <dbReference type="SAM" id="SignalP"/>
    </source>
</evidence>
<dbReference type="Proteomes" id="UP001356308">
    <property type="component" value="Unassembled WGS sequence"/>
</dbReference>
<evidence type="ECO:0000313" key="2">
    <source>
        <dbReference type="EMBL" id="MEE1974487.1"/>
    </source>
</evidence>
<keyword evidence="1" id="KW-0732">Signal</keyword>
<dbReference type="InterPro" id="IPR029475">
    <property type="entry name" value="DUF6807"/>
</dbReference>
<comment type="caution">
    <text evidence="2">The sequence shown here is derived from an EMBL/GenBank/DDBJ whole genome shotgun (WGS) entry which is preliminary data.</text>
</comment>
<dbReference type="RefSeq" id="WP_272649330.1">
    <property type="nucleotide sequence ID" value="NZ_JAZDDG010000001.1"/>
</dbReference>
<evidence type="ECO:0000313" key="3">
    <source>
        <dbReference type="Proteomes" id="UP001356308"/>
    </source>
</evidence>
<feature type="chain" id="PRO_5047299230" evidence="1">
    <location>
        <begin position="20"/>
        <end position="314"/>
    </location>
</feature>
<dbReference type="EMBL" id="JAZDDG010000001">
    <property type="protein sequence ID" value="MEE1974487.1"/>
    <property type="molecule type" value="Genomic_DNA"/>
</dbReference>
<gene>
    <name evidence="2" type="ORF">V1I91_00290</name>
</gene>
<protein>
    <submittedName>
        <fullName evidence="2">DUF6807 family protein</fullName>
    </submittedName>
</protein>
<proteinExistence type="predicted"/>
<reference evidence="2 3" key="1">
    <citation type="submission" date="2024-01" db="EMBL/GenBank/DDBJ databases">
        <title>Maribacter spp. originated from different algae showed divergent polysaccharides utilization ability.</title>
        <authorList>
            <person name="Wang H."/>
            <person name="Wu Y."/>
        </authorList>
    </citation>
    <scope>NUCLEOTIDE SEQUENCE [LARGE SCALE GENOMIC DNA]</scope>
    <source>
        <strain evidence="2 3">PR1</strain>
    </source>
</reference>
<accession>A0ABU7INE5</accession>
<feature type="signal peptide" evidence="1">
    <location>
        <begin position="1"/>
        <end position="19"/>
    </location>
</feature>
<name>A0ABU7INE5_9FLAO</name>
<keyword evidence="3" id="KW-1185">Reference proteome</keyword>
<organism evidence="2 3">
    <name type="scientific">Maribacter cobaltidurans</name>
    <dbReference type="NCBI Taxonomy" id="1178778"/>
    <lineage>
        <taxon>Bacteria</taxon>
        <taxon>Pseudomonadati</taxon>
        <taxon>Bacteroidota</taxon>
        <taxon>Flavobacteriia</taxon>
        <taxon>Flavobacteriales</taxon>
        <taxon>Flavobacteriaceae</taxon>
        <taxon>Maribacter</taxon>
    </lineage>
</organism>